<dbReference type="PIRSF" id="PIRSF018637">
    <property type="entry name" value="TrmK"/>
    <property type="match status" value="1"/>
</dbReference>
<protein>
    <submittedName>
        <fullName evidence="1">tRNA (Adenine(22)-N(1))-methyltransferase TrmK</fullName>
    </submittedName>
</protein>
<proteinExistence type="predicted"/>
<reference evidence="3" key="1">
    <citation type="submission" date="2017-04" db="EMBL/GenBank/DDBJ databases">
        <title>Function of individual gut microbiota members based on whole genome sequencing of pure cultures obtained from chicken caecum.</title>
        <authorList>
            <person name="Medvecky M."/>
            <person name="Cejkova D."/>
            <person name="Polansky O."/>
            <person name="Karasova D."/>
            <person name="Kubasova T."/>
            <person name="Cizek A."/>
            <person name="Rychlik I."/>
        </authorList>
    </citation>
    <scope>NUCLEOTIDE SEQUENCE [LARGE SCALE GENOMIC DNA]</scope>
    <source>
        <strain evidence="3">An149</strain>
    </source>
</reference>
<reference evidence="1" key="4">
    <citation type="submission" date="2021-09" db="EMBL/GenBank/DDBJ databases">
        <authorList>
            <person name="Gilroy R."/>
        </authorList>
    </citation>
    <scope>NUCLEOTIDE SEQUENCE</scope>
    <source>
        <strain evidence="1">CHK193-16274</strain>
    </source>
</reference>
<dbReference type="Gene3D" id="3.40.50.150">
    <property type="entry name" value="Vaccinia Virus protein VP39"/>
    <property type="match status" value="1"/>
</dbReference>
<dbReference type="AlphaFoldDB" id="A0A1Y4EB24"/>
<dbReference type="PANTHER" id="PTHR38451:SF1">
    <property type="entry name" value="TRNA (ADENINE(22)-N(1))-METHYLTRANSFERASE"/>
    <property type="match status" value="1"/>
</dbReference>
<dbReference type="Proteomes" id="UP000749320">
    <property type="component" value="Unassembled WGS sequence"/>
</dbReference>
<evidence type="ECO:0000313" key="2">
    <source>
        <dbReference type="EMBL" id="OUQ05562.1"/>
    </source>
</evidence>
<accession>A0A1Y4EB24</accession>
<dbReference type="PANTHER" id="PTHR38451">
    <property type="entry name" value="TRNA (ADENINE(22)-N(1))-METHYLTRANSFERASE"/>
    <property type="match status" value="1"/>
</dbReference>
<sequence length="230" mass="26730">MKLSKRLQLIADVIDKYKQGSVLADIGTDHGYLPCYLVENKIISKAYACDVAKGPYDSSVETIKQYNLQDRVFPLLGNGLNPILNRKVDMISIAGMGSYLICEILDEHREYLKNVQVLFLQSNANNDHLRKYLFSHDWIIIDEKMVKDAGHIYEVMVVTSRKNKAVTYSQKDVEFGPVLINNQTPLFKEKWKKQYNVYKKIQNTLDHNHPRYHELNDKIKMIEEVLHESL</sequence>
<evidence type="ECO:0000313" key="1">
    <source>
        <dbReference type="EMBL" id="HJF40431.1"/>
    </source>
</evidence>
<dbReference type="RefSeq" id="WP_087256036.1">
    <property type="nucleotide sequence ID" value="NZ_CAJFOD010000056.1"/>
</dbReference>
<dbReference type="InterPro" id="IPR006901">
    <property type="entry name" value="TrmK"/>
</dbReference>
<name>A0A1Y4EB24_9FIRM</name>
<reference evidence="2" key="2">
    <citation type="journal article" date="2018" name="BMC Genomics">
        <title>Whole genome sequencing and function prediction of 133 gut anaerobes isolated from chicken caecum in pure cultures.</title>
        <authorList>
            <person name="Medvecky M."/>
            <person name="Cejkova D."/>
            <person name="Polansky O."/>
            <person name="Karasova D."/>
            <person name="Kubasova T."/>
            <person name="Cizek A."/>
            <person name="Rychlik I."/>
        </authorList>
    </citation>
    <scope>NUCLEOTIDE SEQUENCE</scope>
    <source>
        <strain evidence="2">An149</strain>
    </source>
</reference>
<organism evidence="2 3">
    <name type="scientific">Thomasclavelia spiroformis</name>
    <dbReference type="NCBI Taxonomy" id="29348"/>
    <lineage>
        <taxon>Bacteria</taxon>
        <taxon>Bacillati</taxon>
        <taxon>Bacillota</taxon>
        <taxon>Erysipelotrichia</taxon>
        <taxon>Erysipelotrichales</taxon>
        <taxon>Coprobacillaceae</taxon>
        <taxon>Thomasclavelia</taxon>
    </lineage>
</organism>
<dbReference type="Pfam" id="PF04816">
    <property type="entry name" value="TrmK"/>
    <property type="match status" value="1"/>
</dbReference>
<dbReference type="SUPFAM" id="SSF53335">
    <property type="entry name" value="S-adenosyl-L-methionine-dependent methyltransferases"/>
    <property type="match status" value="1"/>
</dbReference>
<dbReference type="Gene3D" id="1.10.287.1890">
    <property type="match status" value="1"/>
</dbReference>
<dbReference type="EMBL" id="NFLB01000005">
    <property type="protein sequence ID" value="OUQ05562.1"/>
    <property type="molecule type" value="Genomic_DNA"/>
</dbReference>
<evidence type="ECO:0000313" key="3">
    <source>
        <dbReference type="Proteomes" id="UP000196258"/>
    </source>
</evidence>
<dbReference type="InterPro" id="IPR029063">
    <property type="entry name" value="SAM-dependent_MTases_sf"/>
</dbReference>
<comment type="caution">
    <text evidence="2">The sequence shown here is derived from an EMBL/GenBank/DDBJ whole genome shotgun (WGS) entry which is preliminary data.</text>
</comment>
<gene>
    <name evidence="2" type="ORF">B5E91_05970</name>
    <name evidence="1" type="ORF">K8V91_05860</name>
</gene>
<dbReference type="Proteomes" id="UP000196258">
    <property type="component" value="Unassembled WGS sequence"/>
</dbReference>
<reference evidence="1" key="3">
    <citation type="journal article" date="2021" name="PeerJ">
        <title>Extensive microbial diversity within the chicken gut microbiome revealed by metagenomics and culture.</title>
        <authorList>
            <person name="Gilroy R."/>
            <person name="Ravi A."/>
            <person name="Getino M."/>
            <person name="Pursley I."/>
            <person name="Horton D.L."/>
            <person name="Alikhan N.F."/>
            <person name="Baker D."/>
            <person name="Gharbi K."/>
            <person name="Hall N."/>
            <person name="Watson M."/>
            <person name="Adriaenssens E.M."/>
            <person name="Foster-Nyarko E."/>
            <person name="Jarju S."/>
            <person name="Secka A."/>
            <person name="Antonio M."/>
            <person name="Oren A."/>
            <person name="Chaudhuri R.R."/>
            <person name="La Ragione R."/>
            <person name="Hildebrand F."/>
            <person name="Pallen M.J."/>
        </authorList>
    </citation>
    <scope>NUCLEOTIDE SEQUENCE</scope>
    <source>
        <strain evidence="1">CHK193-16274</strain>
    </source>
</reference>
<dbReference type="GO" id="GO:0160105">
    <property type="term" value="F:tRNA (adenine(22)-N1)-methyltransferase activity"/>
    <property type="evidence" value="ECO:0007669"/>
    <property type="project" value="InterPro"/>
</dbReference>
<dbReference type="EMBL" id="DYWV01000200">
    <property type="protein sequence ID" value="HJF40431.1"/>
    <property type="molecule type" value="Genomic_DNA"/>
</dbReference>